<organism evidence="1 2">
    <name type="scientific">Leucogyrophana mollusca</name>
    <dbReference type="NCBI Taxonomy" id="85980"/>
    <lineage>
        <taxon>Eukaryota</taxon>
        <taxon>Fungi</taxon>
        <taxon>Dikarya</taxon>
        <taxon>Basidiomycota</taxon>
        <taxon>Agaricomycotina</taxon>
        <taxon>Agaricomycetes</taxon>
        <taxon>Agaricomycetidae</taxon>
        <taxon>Boletales</taxon>
        <taxon>Boletales incertae sedis</taxon>
        <taxon>Leucogyrophana</taxon>
    </lineage>
</organism>
<name>A0ACB8BWC2_9AGAM</name>
<accession>A0ACB8BWC2</accession>
<reference evidence="1" key="1">
    <citation type="journal article" date="2021" name="New Phytol.">
        <title>Evolutionary innovations through gain and loss of genes in the ectomycorrhizal Boletales.</title>
        <authorList>
            <person name="Wu G."/>
            <person name="Miyauchi S."/>
            <person name="Morin E."/>
            <person name="Kuo A."/>
            <person name="Drula E."/>
            <person name="Varga T."/>
            <person name="Kohler A."/>
            <person name="Feng B."/>
            <person name="Cao Y."/>
            <person name="Lipzen A."/>
            <person name="Daum C."/>
            <person name="Hundley H."/>
            <person name="Pangilinan J."/>
            <person name="Johnson J."/>
            <person name="Barry K."/>
            <person name="LaButti K."/>
            <person name="Ng V."/>
            <person name="Ahrendt S."/>
            <person name="Min B."/>
            <person name="Choi I.G."/>
            <person name="Park H."/>
            <person name="Plett J.M."/>
            <person name="Magnuson J."/>
            <person name="Spatafora J.W."/>
            <person name="Nagy L.G."/>
            <person name="Henrissat B."/>
            <person name="Grigoriev I.V."/>
            <person name="Yang Z.L."/>
            <person name="Xu J."/>
            <person name="Martin F.M."/>
        </authorList>
    </citation>
    <scope>NUCLEOTIDE SEQUENCE</scope>
    <source>
        <strain evidence="1">KUC20120723A-06</strain>
    </source>
</reference>
<comment type="caution">
    <text evidence="1">The sequence shown here is derived from an EMBL/GenBank/DDBJ whole genome shotgun (WGS) entry which is preliminary data.</text>
</comment>
<keyword evidence="2" id="KW-1185">Reference proteome</keyword>
<protein>
    <submittedName>
        <fullName evidence="1">Uncharacterized protein</fullName>
    </submittedName>
</protein>
<gene>
    <name evidence="1" type="ORF">BV22DRAFT_1002319</name>
</gene>
<dbReference type="Proteomes" id="UP000790709">
    <property type="component" value="Unassembled WGS sequence"/>
</dbReference>
<proteinExistence type="predicted"/>
<evidence type="ECO:0000313" key="1">
    <source>
        <dbReference type="EMBL" id="KAH7929674.1"/>
    </source>
</evidence>
<evidence type="ECO:0000313" key="2">
    <source>
        <dbReference type="Proteomes" id="UP000790709"/>
    </source>
</evidence>
<sequence>MSMKPTVAVIGTCDTKLEALTYIKETVISSGRCNAILIDIGSYDPPNSTAIDISRSNVLSSLGGEAVDNSSRNGALDAMTIALTRTLSRLRSDKSIAGVVGAGGSGNTSVCTKAFREALPIGFPKLMVSTMASGNTSHYVGETDLTMMYSVADVAGMNPLLRTILGNAADAIEGMAVRSLERADLNSTRPAIAVTMFGLTTPCVQAAIEELEELGFSVVVFHATGAGGLAMERLIGEGHFVGVLDLTTTELADELVGGVLTAGPNRLEAAAQASIPQVVSVGALDMVNFGPPATVPNNFKGRLFNNHNASVTLMRTSKEECAKLGDILVRKLNKASQTKTRVVLPLRGFSGIDKEGGPFYDAEADRALLDALRGGALQCRIHEVDANINDPSFAHAAVSALVEMLRDE</sequence>
<dbReference type="EMBL" id="MU266339">
    <property type="protein sequence ID" value="KAH7929674.1"/>
    <property type="molecule type" value="Genomic_DNA"/>
</dbReference>